<protein>
    <submittedName>
        <fullName evidence="2">Uncharacterized protein</fullName>
    </submittedName>
</protein>
<gene>
    <name evidence="2" type="ORF">CFP56_017579</name>
</gene>
<evidence type="ECO:0000313" key="2">
    <source>
        <dbReference type="EMBL" id="KAK7839695.1"/>
    </source>
</evidence>
<feature type="transmembrane region" description="Helical" evidence="1">
    <location>
        <begin position="50"/>
        <end position="69"/>
    </location>
</feature>
<keyword evidence="3" id="KW-1185">Reference proteome</keyword>
<dbReference type="Proteomes" id="UP000237347">
    <property type="component" value="Unassembled WGS sequence"/>
</dbReference>
<evidence type="ECO:0000313" key="3">
    <source>
        <dbReference type="Proteomes" id="UP000237347"/>
    </source>
</evidence>
<accession>A0AAW0KL73</accession>
<keyword evidence="1" id="KW-1133">Transmembrane helix</keyword>
<name>A0AAW0KL73_QUESU</name>
<organism evidence="2 3">
    <name type="scientific">Quercus suber</name>
    <name type="common">Cork oak</name>
    <dbReference type="NCBI Taxonomy" id="58331"/>
    <lineage>
        <taxon>Eukaryota</taxon>
        <taxon>Viridiplantae</taxon>
        <taxon>Streptophyta</taxon>
        <taxon>Embryophyta</taxon>
        <taxon>Tracheophyta</taxon>
        <taxon>Spermatophyta</taxon>
        <taxon>Magnoliopsida</taxon>
        <taxon>eudicotyledons</taxon>
        <taxon>Gunneridae</taxon>
        <taxon>Pentapetalae</taxon>
        <taxon>rosids</taxon>
        <taxon>fabids</taxon>
        <taxon>Fagales</taxon>
        <taxon>Fagaceae</taxon>
        <taxon>Quercus</taxon>
    </lineage>
</organism>
<reference evidence="2 3" key="1">
    <citation type="journal article" date="2018" name="Sci. Data">
        <title>The draft genome sequence of cork oak.</title>
        <authorList>
            <person name="Ramos A.M."/>
            <person name="Usie A."/>
            <person name="Barbosa P."/>
            <person name="Barros P.M."/>
            <person name="Capote T."/>
            <person name="Chaves I."/>
            <person name="Simoes F."/>
            <person name="Abreu I."/>
            <person name="Carrasquinho I."/>
            <person name="Faro C."/>
            <person name="Guimaraes J.B."/>
            <person name="Mendonca D."/>
            <person name="Nobrega F."/>
            <person name="Rodrigues L."/>
            <person name="Saibo N.J.M."/>
            <person name="Varela M.C."/>
            <person name="Egas C."/>
            <person name="Matos J."/>
            <person name="Miguel C.M."/>
            <person name="Oliveira M.M."/>
            <person name="Ricardo C.P."/>
            <person name="Goncalves S."/>
        </authorList>
    </citation>
    <scope>NUCLEOTIDE SEQUENCE [LARGE SCALE GENOMIC DNA]</scope>
    <source>
        <strain evidence="3">cv. HL8</strain>
    </source>
</reference>
<feature type="transmembrane region" description="Helical" evidence="1">
    <location>
        <begin position="21"/>
        <end position="44"/>
    </location>
</feature>
<sequence>MKLSQLPDHILFGHREGGSNLIFFFFFFFLFAILVAMLSAVSLYPPPHHFIRKSLTNIILCTFVIYIVYSSRTFPSFSGILSEI</sequence>
<evidence type="ECO:0000256" key="1">
    <source>
        <dbReference type="SAM" id="Phobius"/>
    </source>
</evidence>
<keyword evidence="1" id="KW-0472">Membrane</keyword>
<proteinExistence type="predicted"/>
<dbReference type="EMBL" id="PKMF04000277">
    <property type="protein sequence ID" value="KAK7839695.1"/>
    <property type="molecule type" value="Genomic_DNA"/>
</dbReference>
<comment type="caution">
    <text evidence="2">The sequence shown here is derived from an EMBL/GenBank/DDBJ whole genome shotgun (WGS) entry which is preliminary data.</text>
</comment>
<keyword evidence="1" id="KW-0812">Transmembrane</keyword>
<dbReference type="AlphaFoldDB" id="A0AAW0KL73"/>